<dbReference type="Pfam" id="PF10825">
    <property type="entry name" value="DUF2752"/>
    <property type="match status" value="1"/>
</dbReference>
<keyword evidence="1" id="KW-0812">Transmembrane</keyword>
<gene>
    <name evidence="2" type="ORF">DPQ25_03495</name>
</gene>
<name>A0A328UIN3_9FIRM</name>
<evidence type="ECO:0000256" key="1">
    <source>
        <dbReference type="SAM" id="Phobius"/>
    </source>
</evidence>
<dbReference type="InterPro" id="IPR021215">
    <property type="entry name" value="DUF2752"/>
</dbReference>
<comment type="caution">
    <text evidence="2">The sequence shown here is derived from an EMBL/GenBank/DDBJ whole genome shotgun (WGS) entry which is preliminary data.</text>
</comment>
<proteinExistence type="predicted"/>
<dbReference type="Proteomes" id="UP000249377">
    <property type="component" value="Unassembled WGS sequence"/>
</dbReference>
<reference evidence="2 3" key="1">
    <citation type="submission" date="2018-06" db="EMBL/GenBank/DDBJ databases">
        <title>Noncontiguous genome sequence of Ruminococcaceae bacterium ASD2818.</title>
        <authorList>
            <person name="Chaplin A.V."/>
            <person name="Sokolova S.R."/>
            <person name="Kochetkova T.O."/>
            <person name="Goltsov A.Y."/>
            <person name="Trofimov D.Y."/>
            <person name="Efimov B.A."/>
        </authorList>
    </citation>
    <scope>NUCLEOTIDE SEQUENCE [LARGE SCALE GENOMIC DNA]</scope>
    <source>
        <strain evidence="2 3">ASD2818</strain>
    </source>
</reference>
<keyword evidence="1" id="KW-1133">Transmembrane helix</keyword>
<feature type="transmembrane region" description="Helical" evidence="1">
    <location>
        <begin position="12"/>
        <end position="34"/>
    </location>
</feature>
<evidence type="ECO:0000313" key="2">
    <source>
        <dbReference type="EMBL" id="RAQ30572.1"/>
    </source>
</evidence>
<dbReference type="AlphaFoldDB" id="A0A328UIN3"/>
<protein>
    <recommendedName>
        <fullName evidence="4">DUF2752 domain-containing protein</fullName>
    </recommendedName>
</protein>
<feature type="transmembrane region" description="Helical" evidence="1">
    <location>
        <begin position="111"/>
        <end position="129"/>
    </location>
</feature>
<keyword evidence="3" id="KW-1185">Reference proteome</keyword>
<dbReference type="RefSeq" id="WP_112331767.1">
    <property type="nucleotide sequence ID" value="NZ_JADPHD010000001.1"/>
</dbReference>
<organism evidence="2 3">
    <name type="scientific">Hydrogeniiclostridium mannosilyticum</name>
    <dbReference type="NCBI Taxonomy" id="2764322"/>
    <lineage>
        <taxon>Bacteria</taxon>
        <taxon>Bacillati</taxon>
        <taxon>Bacillota</taxon>
        <taxon>Clostridia</taxon>
        <taxon>Eubacteriales</taxon>
        <taxon>Acutalibacteraceae</taxon>
        <taxon>Hydrogeniiclostridium</taxon>
    </lineage>
</organism>
<evidence type="ECO:0008006" key="4">
    <source>
        <dbReference type="Google" id="ProtNLM"/>
    </source>
</evidence>
<keyword evidence="1" id="KW-0472">Membrane</keyword>
<evidence type="ECO:0000313" key="3">
    <source>
        <dbReference type="Proteomes" id="UP000249377"/>
    </source>
</evidence>
<accession>A0A328UIN3</accession>
<dbReference type="EMBL" id="QLYR01000001">
    <property type="protein sequence ID" value="RAQ30572.1"/>
    <property type="molecule type" value="Genomic_DNA"/>
</dbReference>
<feature type="transmembrane region" description="Helical" evidence="1">
    <location>
        <begin position="78"/>
        <end position="99"/>
    </location>
</feature>
<sequence length="137" mass="15644">MSCDGRKRRIWQVGLLSLPVLGLLAWLFLTPLLLEWAAAFPRCPVKELTGLLCPACGNTHCVMAMLKLDLLTALRANLFLPCLGVFLLAGYVELVMRAFGRPVRLLPRRPAFYWCALGFFLLYWILRNFPAFDFLRL</sequence>